<sequence length="130" mass="14332">MFNRLISFIMIMFLLVAQAGEAFAVSSMACFNSESSTMMSENMAPRLMVSKVTENAVQTAQSMQMMNHDCCQQDCDCPLGMLSLAVLIDINVQVATHQSDEQLADTDGSLVYTFIPSQQRPPKYLSNFAG</sequence>
<reference evidence="2 3" key="1">
    <citation type="journal article" date="2011" name="J. Bacteriol.">
        <title>Complete genome sequence of seawater bacterium Glaciecola nitratireducens FR1064T.</title>
        <authorList>
            <person name="Bian F."/>
            <person name="Qin Q.L."/>
            <person name="Xie B.B."/>
            <person name="Shu Y.L."/>
            <person name="Zhang X.Y."/>
            <person name="Yu Y."/>
            <person name="Chen B."/>
            <person name="Chen X.L."/>
            <person name="Zhou B.C."/>
            <person name="Zhang Y.Z."/>
        </authorList>
    </citation>
    <scope>NUCLEOTIDE SEQUENCE [LARGE SCALE GENOMIC DNA]</scope>
    <source>
        <strain evidence="3">JCM 12485 / KCTC 12276 / FR1064</strain>
    </source>
</reference>
<keyword evidence="3" id="KW-1185">Reference proteome</keyword>
<dbReference type="EMBL" id="CP003060">
    <property type="protein sequence ID" value="AEP31583.1"/>
    <property type="molecule type" value="Genomic_DNA"/>
</dbReference>
<feature type="signal peptide" evidence="1">
    <location>
        <begin position="1"/>
        <end position="24"/>
    </location>
</feature>
<evidence type="ECO:0000256" key="1">
    <source>
        <dbReference type="SAM" id="SignalP"/>
    </source>
</evidence>
<evidence type="ECO:0000313" key="3">
    <source>
        <dbReference type="Proteomes" id="UP000009282"/>
    </source>
</evidence>
<dbReference type="Proteomes" id="UP000009282">
    <property type="component" value="Chromosome"/>
</dbReference>
<dbReference type="OrthoDB" id="6322392at2"/>
<name>G4QNM5_GLANF</name>
<protein>
    <recommendedName>
        <fullName evidence="4">DUF2946 domain-containing protein</fullName>
    </recommendedName>
</protein>
<feature type="chain" id="PRO_5003467640" description="DUF2946 domain-containing protein" evidence="1">
    <location>
        <begin position="25"/>
        <end position="130"/>
    </location>
</feature>
<gene>
    <name evidence="2" type="ordered locus">GNIT_3489</name>
</gene>
<evidence type="ECO:0000313" key="2">
    <source>
        <dbReference type="EMBL" id="AEP31583.1"/>
    </source>
</evidence>
<accession>G4QNM5</accession>
<dbReference type="KEGG" id="gni:GNIT_3489"/>
<dbReference type="STRING" id="1085623.GNIT_3489"/>
<proteinExistence type="predicted"/>
<dbReference type="AlphaFoldDB" id="G4QNM5"/>
<keyword evidence="1" id="KW-0732">Signal</keyword>
<evidence type="ECO:0008006" key="4">
    <source>
        <dbReference type="Google" id="ProtNLM"/>
    </source>
</evidence>
<organism evidence="2 3">
    <name type="scientific">Glaciecola nitratireducens (strain JCM 12485 / KCTC 12276 / FR1064)</name>
    <dbReference type="NCBI Taxonomy" id="1085623"/>
    <lineage>
        <taxon>Bacteria</taxon>
        <taxon>Pseudomonadati</taxon>
        <taxon>Pseudomonadota</taxon>
        <taxon>Gammaproteobacteria</taxon>
        <taxon>Alteromonadales</taxon>
        <taxon>Alteromonadaceae</taxon>
        <taxon>Brumicola</taxon>
    </lineage>
</organism>
<dbReference type="HOGENOM" id="CLU_1935049_0_0_6"/>
<dbReference type="RefSeq" id="WP_014110454.1">
    <property type="nucleotide sequence ID" value="NC_016041.1"/>
</dbReference>